<feature type="compositionally biased region" description="Polar residues" evidence="5">
    <location>
        <begin position="13"/>
        <end position="23"/>
    </location>
</feature>
<dbReference type="GO" id="GO:0046872">
    <property type="term" value="F:metal ion binding"/>
    <property type="evidence" value="ECO:0007669"/>
    <property type="project" value="UniProtKB-KW"/>
</dbReference>
<dbReference type="PANTHER" id="PTHR10359">
    <property type="entry name" value="A/G-SPECIFIC ADENINE GLYCOSYLASE/ENDONUCLEASE III"/>
    <property type="match status" value="1"/>
</dbReference>
<dbReference type="CDD" id="cd00056">
    <property type="entry name" value="ENDO3c"/>
    <property type="match status" value="1"/>
</dbReference>
<dbReference type="SUPFAM" id="SSF48150">
    <property type="entry name" value="DNA-glycosylase"/>
    <property type="match status" value="1"/>
</dbReference>
<dbReference type="STRING" id="415747.SAMN03097708_00108"/>
<feature type="region of interest" description="Disordered" evidence="5">
    <location>
        <begin position="1"/>
        <end position="23"/>
    </location>
</feature>
<dbReference type="SMART" id="SM00478">
    <property type="entry name" value="ENDO3c"/>
    <property type="match status" value="1"/>
</dbReference>
<evidence type="ECO:0000256" key="3">
    <source>
        <dbReference type="ARBA" id="ARBA00023004"/>
    </source>
</evidence>
<organism evidence="7 8">
    <name type="scientific">Thiohalomonas denitrificans</name>
    <dbReference type="NCBI Taxonomy" id="415747"/>
    <lineage>
        <taxon>Bacteria</taxon>
        <taxon>Pseudomonadati</taxon>
        <taxon>Pseudomonadota</taxon>
        <taxon>Gammaproteobacteria</taxon>
        <taxon>Thiohalomonadales</taxon>
        <taxon>Thiohalomonadaceae</taxon>
        <taxon>Thiohalomonas</taxon>
    </lineage>
</organism>
<dbReference type="Gene3D" id="1.10.1670.10">
    <property type="entry name" value="Helix-hairpin-Helix base-excision DNA repair enzymes (C-terminal)"/>
    <property type="match status" value="1"/>
</dbReference>
<dbReference type="EMBL" id="FMWD01000001">
    <property type="protein sequence ID" value="SCZ49278.1"/>
    <property type="molecule type" value="Genomic_DNA"/>
</dbReference>
<dbReference type="PANTHER" id="PTHR10359:SF19">
    <property type="entry name" value="DNA REPAIR GLYCOSYLASE MJ1434-RELATED"/>
    <property type="match status" value="1"/>
</dbReference>
<dbReference type="PIRSF" id="PIRSF001435">
    <property type="entry name" value="Nth"/>
    <property type="match status" value="1"/>
</dbReference>
<gene>
    <name evidence="7" type="ORF">SAMN03097708_00108</name>
</gene>
<protein>
    <submittedName>
        <fullName evidence="7">DNA-3-methyladenine glycosylase III</fullName>
    </submittedName>
</protein>
<evidence type="ECO:0000256" key="4">
    <source>
        <dbReference type="ARBA" id="ARBA00023014"/>
    </source>
</evidence>
<dbReference type="AlphaFoldDB" id="A0A1G5PIM5"/>
<name>A0A1G5PIM5_9GAMM</name>
<keyword evidence="3" id="KW-0408">Iron</keyword>
<evidence type="ECO:0000259" key="6">
    <source>
        <dbReference type="SMART" id="SM00478"/>
    </source>
</evidence>
<accession>A0A1G5PIM5</accession>
<dbReference type="Pfam" id="PF00730">
    <property type="entry name" value="HhH-GPD"/>
    <property type="match status" value="1"/>
</dbReference>
<keyword evidence="2" id="KW-0479">Metal-binding</keyword>
<dbReference type="GO" id="GO:0003824">
    <property type="term" value="F:catalytic activity"/>
    <property type="evidence" value="ECO:0007669"/>
    <property type="project" value="InterPro"/>
</dbReference>
<proteinExistence type="predicted"/>
<dbReference type="Proteomes" id="UP000199648">
    <property type="component" value="Unassembled WGS sequence"/>
</dbReference>
<reference evidence="7 8" key="1">
    <citation type="submission" date="2016-10" db="EMBL/GenBank/DDBJ databases">
        <authorList>
            <person name="de Groot N.N."/>
        </authorList>
    </citation>
    <scope>NUCLEOTIDE SEQUENCE [LARGE SCALE GENOMIC DNA]</scope>
    <source>
        <strain evidence="7 8">HLD2</strain>
    </source>
</reference>
<feature type="domain" description="HhH-GPD" evidence="6">
    <location>
        <begin position="77"/>
        <end position="237"/>
    </location>
</feature>
<keyword evidence="1" id="KW-0004">4Fe-4S</keyword>
<evidence type="ECO:0000313" key="8">
    <source>
        <dbReference type="Proteomes" id="UP000199648"/>
    </source>
</evidence>
<sequence length="260" mass="29037">MDGAHGDRDGTAPGQQGRSASSRQADPFTHFIFQAIQAIQAGIMPFKTIHDRLFAEHGLQHWWPAETPFEVMVGAILTQNTAWSNVEKAICNLKTQDALSPETMLGVPQTELAEWIRPSGYFNVKAERLRNYCRWYLEAGGLETLERLETGELRQRVLSVNGVGPETADDIVLYAFGRPVFVIDTYTRRLFSRLGVIRGDEGYEELRALVEAGLANEPDRVGLFNQYHALIVAHAKEYCRKKACCAGCCLRSQCRGCDGV</sequence>
<evidence type="ECO:0000313" key="7">
    <source>
        <dbReference type="EMBL" id="SCZ49278.1"/>
    </source>
</evidence>
<dbReference type="InterPro" id="IPR011257">
    <property type="entry name" value="DNA_glycosylase"/>
</dbReference>
<keyword evidence="8" id="KW-1185">Reference proteome</keyword>
<dbReference type="Gene3D" id="1.10.340.30">
    <property type="entry name" value="Hypothetical protein, domain 2"/>
    <property type="match status" value="1"/>
</dbReference>
<keyword evidence="4" id="KW-0411">Iron-sulfur</keyword>
<dbReference type="GO" id="GO:0006284">
    <property type="term" value="P:base-excision repair"/>
    <property type="evidence" value="ECO:0007669"/>
    <property type="project" value="InterPro"/>
</dbReference>
<dbReference type="GO" id="GO:0051539">
    <property type="term" value="F:4 iron, 4 sulfur cluster binding"/>
    <property type="evidence" value="ECO:0007669"/>
    <property type="project" value="UniProtKB-KW"/>
</dbReference>
<dbReference type="InterPro" id="IPR003265">
    <property type="entry name" value="HhH-GPD_domain"/>
</dbReference>
<evidence type="ECO:0000256" key="1">
    <source>
        <dbReference type="ARBA" id="ARBA00022485"/>
    </source>
</evidence>
<feature type="compositionally biased region" description="Basic and acidic residues" evidence="5">
    <location>
        <begin position="1"/>
        <end position="10"/>
    </location>
</feature>
<evidence type="ECO:0000256" key="2">
    <source>
        <dbReference type="ARBA" id="ARBA00022723"/>
    </source>
</evidence>
<evidence type="ECO:0000256" key="5">
    <source>
        <dbReference type="SAM" id="MobiDB-lite"/>
    </source>
</evidence>
<dbReference type="InterPro" id="IPR023170">
    <property type="entry name" value="HhH_base_excis_C"/>
</dbReference>